<comment type="caution">
    <text evidence="1">The sequence shown here is derived from an EMBL/GenBank/DDBJ whole genome shotgun (WGS) entry which is preliminary data.</text>
</comment>
<gene>
    <name evidence="1" type="ORF">DFQ05_1466</name>
</gene>
<accession>A0A4R1KSX2</accession>
<keyword evidence="2" id="KW-1185">Reference proteome</keyword>
<sequence>MKNTHKSLFNLIGIFRNTPKRIVNTISPSSHCEHKFIHDYYCDSEQPFISQK</sequence>
<organism evidence="1 2">
    <name type="scientific">Winogradskyella wandonensis</name>
    <dbReference type="NCBI Taxonomy" id="1442586"/>
    <lineage>
        <taxon>Bacteria</taxon>
        <taxon>Pseudomonadati</taxon>
        <taxon>Bacteroidota</taxon>
        <taxon>Flavobacteriia</taxon>
        <taxon>Flavobacteriales</taxon>
        <taxon>Flavobacteriaceae</taxon>
        <taxon>Winogradskyella</taxon>
    </lineage>
</organism>
<name>A0A4R1KSX2_9FLAO</name>
<proteinExistence type="predicted"/>
<reference evidence="1 2" key="1">
    <citation type="journal article" date="2015" name="Stand. Genomic Sci.">
        <title>Genomic Encyclopedia of Bacterial and Archaeal Type Strains, Phase III: the genomes of soil and plant-associated and newly described type strains.</title>
        <authorList>
            <person name="Whitman W.B."/>
            <person name="Woyke T."/>
            <person name="Klenk H.P."/>
            <person name="Zhou Y."/>
            <person name="Lilburn T.G."/>
            <person name="Beck B.J."/>
            <person name="De Vos P."/>
            <person name="Vandamme P."/>
            <person name="Eisen J.A."/>
            <person name="Garrity G."/>
            <person name="Hugenholtz P."/>
            <person name="Kyrpides N.C."/>
        </authorList>
    </citation>
    <scope>NUCLEOTIDE SEQUENCE [LARGE SCALE GENOMIC DNA]</scope>
    <source>
        <strain evidence="1 2">CECT 8445</strain>
    </source>
</reference>
<dbReference type="EMBL" id="SMGI01000002">
    <property type="protein sequence ID" value="TCK67687.1"/>
    <property type="molecule type" value="Genomic_DNA"/>
</dbReference>
<dbReference type="AlphaFoldDB" id="A0A4R1KSX2"/>
<evidence type="ECO:0000313" key="1">
    <source>
        <dbReference type="EMBL" id="TCK67687.1"/>
    </source>
</evidence>
<protein>
    <submittedName>
        <fullName evidence="1">Uncharacterized protein</fullName>
    </submittedName>
</protein>
<evidence type="ECO:0000313" key="2">
    <source>
        <dbReference type="Proteomes" id="UP000295714"/>
    </source>
</evidence>
<dbReference type="Proteomes" id="UP000295714">
    <property type="component" value="Unassembled WGS sequence"/>
</dbReference>